<evidence type="ECO:0000313" key="2">
    <source>
        <dbReference type="EMBL" id="SHF75647.1"/>
    </source>
</evidence>
<dbReference type="AlphaFoldDB" id="A0A1M5E8W1"/>
<organism evidence="2 3">
    <name type="scientific">Flavisolibacter ginsengisoli DSM 18119</name>
    <dbReference type="NCBI Taxonomy" id="1121884"/>
    <lineage>
        <taxon>Bacteria</taxon>
        <taxon>Pseudomonadati</taxon>
        <taxon>Bacteroidota</taxon>
        <taxon>Chitinophagia</taxon>
        <taxon>Chitinophagales</taxon>
        <taxon>Chitinophagaceae</taxon>
        <taxon>Flavisolibacter</taxon>
    </lineage>
</organism>
<keyword evidence="3" id="KW-1185">Reference proteome</keyword>
<dbReference type="EMBL" id="FQUU01000017">
    <property type="protein sequence ID" value="SHF75647.1"/>
    <property type="molecule type" value="Genomic_DNA"/>
</dbReference>
<reference evidence="2 3" key="1">
    <citation type="submission" date="2016-11" db="EMBL/GenBank/DDBJ databases">
        <authorList>
            <person name="Jaros S."/>
            <person name="Januszkiewicz K."/>
            <person name="Wedrychowicz H."/>
        </authorList>
    </citation>
    <scope>NUCLEOTIDE SEQUENCE [LARGE SCALE GENOMIC DNA]</scope>
    <source>
        <strain evidence="2 3">DSM 18119</strain>
    </source>
</reference>
<feature type="region of interest" description="Disordered" evidence="1">
    <location>
        <begin position="1"/>
        <end position="76"/>
    </location>
</feature>
<evidence type="ECO:0000256" key="1">
    <source>
        <dbReference type="SAM" id="MobiDB-lite"/>
    </source>
</evidence>
<feature type="compositionally biased region" description="Polar residues" evidence="1">
    <location>
        <begin position="43"/>
        <end position="66"/>
    </location>
</feature>
<sequence length="76" mass="7982">MKDNKKTHVHDSESLESSGAKANERQNTTSAGGTADMDHRSTTDASGNRGSQPRGSGVTTKRTVTGSDFDGQVSDQ</sequence>
<dbReference type="OrthoDB" id="681116at2"/>
<accession>A0A1M5E8W1</accession>
<feature type="compositionally biased region" description="Basic and acidic residues" evidence="1">
    <location>
        <begin position="1"/>
        <end position="13"/>
    </location>
</feature>
<name>A0A1M5E8W1_9BACT</name>
<dbReference type="RefSeq" id="WP_072836596.1">
    <property type="nucleotide sequence ID" value="NZ_FQUU01000017.1"/>
</dbReference>
<gene>
    <name evidence="2" type="ORF">SAMN02745131_03468</name>
</gene>
<proteinExistence type="predicted"/>
<dbReference type="Proteomes" id="UP000184048">
    <property type="component" value="Unassembled WGS sequence"/>
</dbReference>
<dbReference type="STRING" id="1121884.SAMN02745131_03468"/>
<protein>
    <submittedName>
        <fullName evidence="2">Uncharacterized protein</fullName>
    </submittedName>
</protein>
<evidence type="ECO:0000313" key="3">
    <source>
        <dbReference type="Proteomes" id="UP000184048"/>
    </source>
</evidence>